<reference evidence="1" key="2">
    <citation type="submission" date="2023-06" db="EMBL/GenBank/DDBJ databases">
        <authorList>
            <person name="Ma L."/>
            <person name="Liu K.-W."/>
            <person name="Li Z."/>
            <person name="Hsiao Y.-Y."/>
            <person name="Qi Y."/>
            <person name="Fu T."/>
            <person name="Tang G."/>
            <person name="Zhang D."/>
            <person name="Sun W.-H."/>
            <person name="Liu D.-K."/>
            <person name="Li Y."/>
            <person name="Chen G.-Z."/>
            <person name="Liu X.-D."/>
            <person name="Liao X.-Y."/>
            <person name="Jiang Y.-T."/>
            <person name="Yu X."/>
            <person name="Hao Y."/>
            <person name="Huang J."/>
            <person name="Zhao X.-W."/>
            <person name="Ke S."/>
            <person name="Chen Y.-Y."/>
            <person name="Wu W.-L."/>
            <person name="Hsu J.-L."/>
            <person name="Lin Y.-F."/>
            <person name="Huang M.-D."/>
            <person name="Li C.-Y."/>
            <person name="Huang L."/>
            <person name="Wang Z.-W."/>
            <person name="Zhao X."/>
            <person name="Zhong W.-Y."/>
            <person name="Peng D.-H."/>
            <person name="Ahmad S."/>
            <person name="Lan S."/>
            <person name="Zhang J.-S."/>
            <person name="Tsai W.-C."/>
            <person name="Van De Peer Y."/>
            <person name="Liu Z.-J."/>
        </authorList>
    </citation>
    <scope>NUCLEOTIDE SEQUENCE</scope>
    <source>
        <strain evidence="1">SCP</strain>
        <tissue evidence="1">Leaves</tissue>
    </source>
</reference>
<sequence>MEVIGTSNCLETDFFSVEELRNARRRLARADDRSISAKISQSIIPARFNLDIAGKRGVRLSDYILLEN</sequence>
<organism evidence="1 2">
    <name type="scientific">Acorus gramineus</name>
    <name type="common">Dwarf sweet flag</name>
    <dbReference type="NCBI Taxonomy" id="55184"/>
    <lineage>
        <taxon>Eukaryota</taxon>
        <taxon>Viridiplantae</taxon>
        <taxon>Streptophyta</taxon>
        <taxon>Embryophyta</taxon>
        <taxon>Tracheophyta</taxon>
        <taxon>Spermatophyta</taxon>
        <taxon>Magnoliopsida</taxon>
        <taxon>Liliopsida</taxon>
        <taxon>Acoraceae</taxon>
        <taxon>Acorus</taxon>
    </lineage>
</organism>
<proteinExistence type="predicted"/>
<accession>A0AAV9BWI6</accession>
<keyword evidence="2" id="KW-1185">Reference proteome</keyword>
<evidence type="ECO:0000313" key="2">
    <source>
        <dbReference type="Proteomes" id="UP001179952"/>
    </source>
</evidence>
<name>A0AAV9BWI6_ACOGR</name>
<comment type="caution">
    <text evidence="1">The sequence shown here is derived from an EMBL/GenBank/DDBJ whole genome shotgun (WGS) entry which is preliminary data.</text>
</comment>
<evidence type="ECO:0000313" key="1">
    <source>
        <dbReference type="EMBL" id="KAK1281160.1"/>
    </source>
</evidence>
<gene>
    <name evidence="1" type="ORF">QJS04_geneDACA004614</name>
</gene>
<reference evidence="1" key="1">
    <citation type="journal article" date="2023" name="Nat. Commun.">
        <title>Diploid and tetraploid genomes of Acorus and the evolution of monocots.</title>
        <authorList>
            <person name="Ma L."/>
            <person name="Liu K.W."/>
            <person name="Li Z."/>
            <person name="Hsiao Y.Y."/>
            <person name="Qi Y."/>
            <person name="Fu T."/>
            <person name="Tang G.D."/>
            <person name="Zhang D."/>
            <person name="Sun W.H."/>
            <person name="Liu D.K."/>
            <person name="Li Y."/>
            <person name="Chen G.Z."/>
            <person name="Liu X.D."/>
            <person name="Liao X.Y."/>
            <person name="Jiang Y.T."/>
            <person name="Yu X."/>
            <person name="Hao Y."/>
            <person name="Huang J."/>
            <person name="Zhao X.W."/>
            <person name="Ke S."/>
            <person name="Chen Y.Y."/>
            <person name="Wu W.L."/>
            <person name="Hsu J.L."/>
            <person name="Lin Y.F."/>
            <person name="Huang M.D."/>
            <person name="Li C.Y."/>
            <person name="Huang L."/>
            <person name="Wang Z.W."/>
            <person name="Zhao X."/>
            <person name="Zhong W.Y."/>
            <person name="Peng D.H."/>
            <person name="Ahmad S."/>
            <person name="Lan S."/>
            <person name="Zhang J.S."/>
            <person name="Tsai W.C."/>
            <person name="Van de Peer Y."/>
            <person name="Liu Z.J."/>
        </authorList>
    </citation>
    <scope>NUCLEOTIDE SEQUENCE</scope>
    <source>
        <strain evidence="1">SCP</strain>
    </source>
</reference>
<protein>
    <submittedName>
        <fullName evidence="1">Uncharacterized protein</fullName>
    </submittedName>
</protein>
<dbReference type="AlphaFoldDB" id="A0AAV9BWI6"/>
<dbReference type="Proteomes" id="UP001179952">
    <property type="component" value="Unassembled WGS sequence"/>
</dbReference>
<dbReference type="EMBL" id="JAUJYN010000001">
    <property type="protein sequence ID" value="KAK1281160.1"/>
    <property type="molecule type" value="Genomic_DNA"/>
</dbReference>